<dbReference type="Pfam" id="PF22673">
    <property type="entry name" value="MCP-like_PDC_1"/>
    <property type="match status" value="1"/>
</dbReference>
<name>A0ABR9ZQY0_9FIRM</name>
<feature type="transmembrane region" description="Helical" evidence="1">
    <location>
        <begin position="301"/>
        <end position="324"/>
    </location>
</feature>
<dbReference type="SUPFAM" id="SSF141868">
    <property type="entry name" value="EAL domain-like"/>
    <property type="match status" value="1"/>
</dbReference>
<dbReference type="Pfam" id="PF13188">
    <property type="entry name" value="PAS_8"/>
    <property type="match status" value="1"/>
</dbReference>
<dbReference type="PANTHER" id="PTHR44757">
    <property type="entry name" value="DIGUANYLATE CYCLASE DGCP"/>
    <property type="match status" value="1"/>
</dbReference>
<dbReference type="Gene3D" id="6.10.340.10">
    <property type="match status" value="1"/>
</dbReference>
<evidence type="ECO:0000313" key="6">
    <source>
        <dbReference type="Proteomes" id="UP000614200"/>
    </source>
</evidence>
<evidence type="ECO:0000259" key="3">
    <source>
        <dbReference type="PROSITE" id="PS50883"/>
    </source>
</evidence>
<keyword evidence="1" id="KW-0812">Transmembrane</keyword>
<dbReference type="InterPro" id="IPR052155">
    <property type="entry name" value="Biofilm_reg_signaling"/>
</dbReference>
<dbReference type="CDD" id="cd01948">
    <property type="entry name" value="EAL"/>
    <property type="match status" value="1"/>
</dbReference>
<keyword evidence="1" id="KW-0472">Membrane</keyword>
<comment type="caution">
    <text evidence="5">The sequence shown here is derived from an EMBL/GenBank/DDBJ whole genome shotgun (WGS) entry which is preliminary data.</text>
</comment>
<keyword evidence="6" id="KW-1185">Reference proteome</keyword>
<dbReference type="Gene3D" id="3.20.20.450">
    <property type="entry name" value="EAL domain"/>
    <property type="match status" value="1"/>
</dbReference>
<dbReference type="Pfam" id="PF00990">
    <property type="entry name" value="GGDEF"/>
    <property type="match status" value="1"/>
</dbReference>
<dbReference type="CDD" id="cd00130">
    <property type="entry name" value="PAS"/>
    <property type="match status" value="1"/>
</dbReference>
<dbReference type="PROSITE" id="PS50112">
    <property type="entry name" value="PAS"/>
    <property type="match status" value="1"/>
</dbReference>
<evidence type="ECO:0000259" key="4">
    <source>
        <dbReference type="PROSITE" id="PS50887"/>
    </source>
</evidence>
<dbReference type="SUPFAM" id="SSF55073">
    <property type="entry name" value="Nucleotide cyclase"/>
    <property type="match status" value="1"/>
</dbReference>
<dbReference type="SUPFAM" id="SSF55785">
    <property type="entry name" value="PYP-like sensor domain (PAS domain)"/>
    <property type="match status" value="1"/>
</dbReference>
<proteinExistence type="predicted"/>
<dbReference type="InterPro" id="IPR000160">
    <property type="entry name" value="GGDEF_dom"/>
</dbReference>
<evidence type="ECO:0000256" key="1">
    <source>
        <dbReference type="SAM" id="Phobius"/>
    </source>
</evidence>
<dbReference type="CDD" id="cd12913">
    <property type="entry name" value="PDC1_MCP_like"/>
    <property type="match status" value="1"/>
</dbReference>
<dbReference type="RefSeq" id="WP_194700976.1">
    <property type="nucleotide sequence ID" value="NZ_JADKNH010000003.1"/>
</dbReference>
<dbReference type="InterPro" id="IPR035919">
    <property type="entry name" value="EAL_sf"/>
</dbReference>
<reference evidence="5 6" key="1">
    <citation type="submission" date="2020-11" db="EMBL/GenBank/DDBJ databases">
        <title>Fusibacter basophilias sp. nov.</title>
        <authorList>
            <person name="Qiu D."/>
        </authorList>
    </citation>
    <scope>NUCLEOTIDE SEQUENCE [LARGE SCALE GENOMIC DNA]</scope>
    <source>
        <strain evidence="5 6">Q10-2</strain>
    </source>
</reference>
<dbReference type="PANTHER" id="PTHR44757:SF2">
    <property type="entry name" value="BIOFILM ARCHITECTURE MAINTENANCE PROTEIN MBAA"/>
    <property type="match status" value="1"/>
</dbReference>
<organism evidence="5 6">
    <name type="scientific">Fusibacter ferrireducens</name>
    <dbReference type="NCBI Taxonomy" id="2785058"/>
    <lineage>
        <taxon>Bacteria</taxon>
        <taxon>Bacillati</taxon>
        <taxon>Bacillota</taxon>
        <taxon>Clostridia</taxon>
        <taxon>Eubacteriales</taxon>
        <taxon>Eubacteriales Family XII. Incertae Sedis</taxon>
        <taxon>Fusibacter</taxon>
    </lineage>
</organism>
<dbReference type="Proteomes" id="UP000614200">
    <property type="component" value="Unassembled WGS sequence"/>
</dbReference>
<dbReference type="CDD" id="cd01949">
    <property type="entry name" value="GGDEF"/>
    <property type="match status" value="1"/>
</dbReference>
<dbReference type="Gene3D" id="3.30.70.270">
    <property type="match status" value="1"/>
</dbReference>
<dbReference type="InterPro" id="IPR000014">
    <property type="entry name" value="PAS"/>
</dbReference>
<feature type="domain" description="EAL" evidence="3">
    <location>
        <begin position="692"/>
        <end position="943"/>
    </location>
</feature>
<dbReference type="Pfam" id="PF00563">
    <property type="entry name" value="EAL"/>
    <property type="match status" value="1"/>
</dbReference>
<dbReference type="Gene3D" id="3.30.450.20">
    <property type="entry name" value="PAS domain"/>
    <property type="match status" value="2"/>
</dbReference>
<dbReference type="SMART" id="SM00052">
    <property type="entry name" value="EAL"/>
    <property type="match status" value="1"/>
</dbReference>
<keyword evidence="1" id="KW-1133">Transmembrane helix</keyword>
<feature type="domain" description="PAS" evidence="2">
    <location>
        <begin position="405"/>
        <end position="443"/>
    </location>
</feature>
<dbReference type="PROSITE" id="PS50883">
    <property type="entry name" value="EAL"/>
    <property type="match status" value="1"/>
</dbReference>
<accession>A0ABR9ZQY0</accession>
<gene>
    <name evidence="5" type="ORF">ISU02_06380</name>
</gene>
<dbReference type="InterPro" id="IPR043128">
    <property type="entry name" value="Rev_trsase/Diguanyl_cyclase"/>
</dbReference>
<dbReference type="NCBIfam" id="TIGR00254">
    <property type="entry name" value="GGDEF"/>
    <property type="match status" value="1"/>
</dbReference>
<protein>
    <submittedName>
        <fullName evidence="5">EAL domain-containing protein</fullName>
    </submittedName>
</protein>
<dbReference type="SMART" id="SM00267">
    <property type="entry name" value="GGDEF"/>
    <property type="match status" value="1"/>
</dbReference>
<dbReference type="InterPro" id="IPR001633">
    <property type="entry name" value="EAL_dom"/>
</dbReference>
<evidence type="ECO:0000313" key="5">
    <source>
        <dbReference type="EMBL" id="MBF4692736.1"/>
    </source>
</evidence>
<sequence length="947" mass="108718">MNRMSIRHQILVLLILMSFLSIAIIGGASLYTGINALKFETIDKTRYVLDSMKSDFEKNIAEADNVMSALETLTLEYLDPNEIKNLDYLETFLDSVAPEVEREAQNHMQSHTAYIYINPNLTHEAFDVYYADQDGNGRVERQTNIPIEYFNCDPSEDKSKSWWFGPVETHKPYWTAPYEWTFDNGNSNEFVSCSMPIYVDDELFAVIGTDMNYDVIQNSLTLYNARALGTSLMLANDKTPLAETTPGNDWYLDKKAIDEALLNGYTEMKTQSGKKLIFLKALSNGWLIGIEIESYKIYQNLLSYSIFILSVMLLAQVIFALLAIKLSDYITDPILAIMASIKASKGRMYALELSQGITNRGDEIGALARTIEKMSFEIQMHIETVKNQSEKIADEVSMRKDAESQLFLILRILEQSDNGVFVLDGAYKIIYANKTFTEITGYEVQRGLSTLGSCGINLTKSQIDQINLENSFQDEIEQLKINGEVYPMQIYMTRIIENEVYYLGLFKDLTDVKLSDQRLNYLKYYDALTKLPNKVLFMDLSEKMIQENSALSYEYAVINIDNFRLLNGVLGSQNCDQIIVEISNRLHQMDLKSGILARTEGDEFSIFYLRDQDEPKEMPLKALKQKLCQPYDINEEEIYITVSIGASTYLGCGTEMWMLVKNANIALNQVKANGKNQIMYYENIINEITNENYILLKELRYALERNEMTLNYQPQVDSRTSEIIGMEALLRWHHNGEQIPPDRFIPLAEESRLIIPIGEFVIDEALCFLRELQSKDIMVPVAINISVEQLKFELIYKQIKRSIERYAIDPKYIELEVTESVIITGREEAIAVIDKLIELGVRVSIDDFGMGYSSLSYLKRFKFHRIKLDRLFIKDFPEKDNGHIASLIIQLANSLEVEIVAEGIEKEVQKEFLLTRGCNFIQGYYYSKPLSKESCLEYIKKSLKIIE</sequence>
<dbReference type="InterPro" id="IPR029787">
    <property type="entry name" value="Nucleotide_cyclase"/>
</dbReference>
<dbReference type="InterPro" id="IPR035965">
    <property type="entry name" value="PAS-like_dom_sf"/>
</dbReference>
<evidence type="ECO:0000259" key="2">
    <source>
        <dbReference type="PROSITE" id="PS50112"/>
    </source>
</evidence>
<dbReference type="NCBIfam" id="TIGR00229">
    <property type="entry name" value="sensory_box"/>
    <property type="match status" value="1"/>
</dbReference>
<feature type="domain" description="GGDEF" evidence="4">
    <location>
        <begin position="551"/>
        <end position="683"/>
    </location>
</feature>
<dbReference type="EMBL" id="JADKNH010000003">
    <property type="protein sequence ID" value="MBF4692736.1"/>
    <property type="molecule type" value="Genomic_DNA"/>
</dbReference>
<dbReference type="PROSITE" id="PS50887">
    <property type="entry name" value="GGDEF"/>
    <property type="match status" value="1"/>
</dbReference>